<feature type="transmembrane region" description="Helical" evidence="1">
    <location>
        <begin position="145"/>
        <end position="165"/>
    </location>
</feature>
<reference evidence="2 3" key="1">
    <citation type="submission" date="2020-07" db="EMBL/GenBank/DDBJ databases">
        <title>Sequencing the genomes of 1000 actinobacteria strains.</title>
        <authorList>
            <person name="Klenk H.-P."/>
        </authorList>
    </citation>
    <scope>NUCLEOTIDE SEQUENCE [LARGE SCALE GENOMIC DNA]</scope>
    <source>
        <strain evidence="2 3">DSM 23871</strain>
    </source>
</reference>
<feature type="transmembrane region" description="Helical" evidence="1">
    <location>
        <begin position="82"/>
        <end position="100"/>
    </location>
</feature>
<sequence length="234" mass="25190">MRIGFAVLRAVFFLLTLAAVVVQLATSIRSIGDRGGNIAGLVANFFSFFTIDSNVLGVVVLGIGAVLLVVRTGDDPGWFTGLRAASVTYLVTTGVVYNLLLRNISLAQGTTVGWSNEVLHVIAPAYLLIDWLFAPGRSPLRLRAVWGIAVFPIVWALYTLIRAPFAAEPVTGTSPWYPYPFLNPHTSQNGYLSVAFYVVLIAVVILAAGYGVVWISRRWRGARPLPDAAAAAEA</sequence>
<gene>
    <name evidence="2" type="ORF">BJ963_002867</name>
</gene>
<proteinExistence type="predicted"/>
<protein>
    <recommendedName>
        <fullName evidence="4">Pr6Pr family membrane protein</fullName>
    </recommendedName>
</protein>
<dbReference type="NCBIfam" id="NF038065">
    <property type="entry name" value="Pr6Pr"/>
    <property type="match status" value="1"/>
</dbReference>
<feature type="transmembrane region" description="Helical" evidence="1">
    <location>
        <begin position="43"/>
        <end position="70"/>
    </location>
</feature>
<keyword evidence="1" id="KW-0472">Membrane</keyword>
<evidence type="ECO:0000313" key="3">
    <source>
        <dbReference type="Proteomes" id="UP000589620"/>
    </source>
</evidence>
<feature type="transmembrane region" description="Helical" evidence="1">
    <location>
        <begin position="194"/>
        <end position="215"/>
    </location>
</feature>
<dbReference type="EMBL" id="JACCBJ010000001">
    <property type="protein sequence ID" value="NYD75348.1"/>
    <property type="molecule type" value="Genomic_DNA"/>
</dbReference>
<evidence type="ECO:0008006" key="4">
    <source>
        <dbReference type="Google" id="ProtNLM"/>
    </source>
</evidence>
<dbReference type="AlphaFoldDB" id="A0A852T1A1"/>
<dbReference type="RefSeq" id="WP_179457300.1">
    <property type="nucleotide sequence ID" value="NZ_BAAAPX010000001.1"/>
</dbReference>
<accession>A0A852T1A1</accession>
<dbReference type="InterPro" id="IPR049713">
    <property type="entry name" value="Pr6Pr-like"/>
</dbReference>
<dbReference type="Proteomes" id="UP000589620">
    <property type="component" value="Unassembled WGS sequence"/>
</dbReference>
<evidence type="ECO:0000313" key="2">
    <source>
        <dbReference type="EMBL" id="NYD75348.1"/>
    </source>
</evidence>
<evidence type="ECO:0000256" key="1">
    <source>
        <dbReference type="SAM" id="Phobius"/>
    </source>
</evidence>
<organism evidence="2 3">
    <name type="scientific">Leifsonia soli</name>
    <dbReference type="NCBI Taxonomy" id="582665"/>
    <lineage>
        <taxon>Bacteria</taxon>
        <taxon>Bacillati</taxon>
        <taxon>Actinomycetota</taxon>
        <taxon>Actinomycetes</taxon>
        <taxon>Micrococcales</taxon>
        <taxon>Microbacteriaceae</taxon>
        <taxon>Leifsonia</taxon>
    </lineage>
</organism>
<name>A0A852T1A1_9MICO</name>
<keyword evidence="3" id="KW-1185">Reference proteome</keyword>
<keyword evidence="1" id="KW-1133">Transmembrane helix</keyword>
<comment type="caution">
    <text evidence="2">The sequence shown here is derived from an EMBL/GenBank/DDBJ whole genome shotgun (WGS) entry which is preliminary data.</text>
</comment>
<keyword evidence="1" id="KW-0812">Transmembrane</keyword>